<dbReference type="SMART" id="SM01117">
    <property type="entry name" value="Cyt-b5"/>
    <property type="match status" value="1"/>
</dbReference>
<keyword evidence="7" id="KW-0492">Microsome</keyword>
<reference evidence="15" key="1">
    <citation type="journal article" date="2013" name="Genetics">
        <title>The draft genome and transcriptome of Panagrellus redivivus are shaped by the harsh demands of a free-living lifestyle.</title>
        <authorList>
            <person name="Srinivasan J."/>
            <person name="Dillman A.R."/>
            <person name="Macchietto M.G."/>
            <person name="Heikkinen L."/>
            <person name="Lakso M."/>
            <person name="Fracchia K.M."/>
            <person name="Antoshechkin I."/>
            <person name="Mortazavi A."/>
            <person name="Wong G."/>
            <person name="Sternberg P.W."/>
        </authorList>
    </citation>
    <scope>NUCLEOTIDE SEQUENCE [LARGE SCALE GENOMIC DNA]</scope>
    <source>
        <strain evidence="15">MT8872</strain>
    </source>
</reference>
<keyword evidence="4" id="KW-0812">Transmembrane</keyword>
<evidence type="ECO:0000256" key="11">
    <source>
        <dbReference type="ARBA" id="ARBA00037877"/>
    </source>
</evidence>
<evidence type="ECO:0000256" key="4">
    <source>
        <dbReference type="ARBA" id="ARBA00022692"/>
    </source>
</evidence>
<sequence>MAPNASSELKIFSLAEVQQHNTPESLWMIINDKVYDLTKFAMEHPGGEEVLFEQGGQDATEPFNDVGHSSDAREMAEEYVIGRIADDERKSAKAAVGDNSKAVPWSEILLSPTWTNFLIPAGISILVYATYRTASKLLTSF</sequence>
<evidence type="ECO:0000256" key="7">
    <source>
        <dbReference type="ARBA" id="ARBA00022848"/>
    </source>
</evidence>
<keyword evidence="9" id="KW-0408">Iron</keyword>
<evidence type="ECO:0000256" key="2">
    <source>
        <dbReference type="ARBA" id="ARBA00022448"/>
    </source>
</evidence>
<dbReference type="PRINTS" id="PR00363">
    <property type="entry name" value="CYTOCHROMEB5"/>
</dbReference>
<dbReference type="GO" id="GO:0005789">
    <property type="term" value="C:endoplasmic reticulum membrane"/>
    <property type="evidence" value="ECO:0007669"/>
    <property type="project" value="UniProtKB-SubCell"/>
</dbReference>
<dbReference type="PANTHER" id="PTHR19359:SF150">
    <property type="entry name" value="CYTOCHROME B5"/>
    <property type="match status" value="1"/>
</dbReference>
<evidence type="ECO:0000256" key="10">
    <source>
        <dbReference type="ARBA" id="ARBA00023136"/>
    </source>
</evidence>
<dbReference type="WBParaSite" id="Pan_g20972.t1">
    <property type="protein sequence ID" value="Pan_g20972.t1"/>
    <property type="gene ID" value="Pan_g20972"/>
</dbReference>
<comment type="similarity">
    <text evidence="12">Belongs to the cytochrome b5 family.</text>
</comment>
<evidence type="ECO:0000256" key="13">
    <source>
        <dbReference type="ARBA" id="ARBA00039806"/>
    </source>
</evidence>
<evidence type="ECO:0000313" key="16">
    <source>
        <dbReference type="WBParaSite" id="Pan_g20972.t1"/>
    </source>
</evidence>
<dbReference type="InterPro" id="IPR036400">
    <property type="entry name" value="Cyt_B5-like_heme/steroid_sf"/>
</dbReference>
<evidence type="ECO:0000256" key="6">
    <source>
        <dbReference type="ARBA" id="ARBA00022824"/>
    </source>
</evidence>
<dbReference type="Gene3D" id="3.10.120.10">
    <property type="entry name" value="Cytochrome b5-like heme/steroid binding domain"/>
    <property type="match status" value="1"/>
</dbReference>
<evidence type="ECO:0000256" key="3">
    <source>
        <dbReference type="ARBA" id="ARBA00022617"/>
    </source>
</evidence>
<comment type="subcellular location">
    <subcellularLocation>
        <location evidence="1">Endoplasmic reticulum membrane</location>
        <topology evidence="1">Single-pass membrane protein</topology>
        <orientation evidence="1">Cytoplasmic side</orientation>
    </subcellularLocation>
    <subcellularLocation>
        <location evidence="11">Microsome membrane</location>
        <topology evidence="11">Single-pass membrane protein</topology>
        <orientation evidence="11">Cytoplasmic side</orientation>
    </subcellularLocation>
</comment>
<evidence type="ECO:0000256" key="9">
    <source>
        <dbReference type="ARBA" id="ARBA00023004"/>
    </source>
</evidence>
<evidence type="ECO:0000313" key="15">
    <source>
        <dbReference type="Proteomes" id="UP000492821"/>
    </source>
</evidence>
<dbReference type="PROSITE" id="PS50255">
    <property type="entry name" value="CYTOCHROME_B5_2"/>
    <property type="match status" value="1"/>
</dbReference>
<reference evidence="16" key="2">
    <citation type="submission" date="2020-10" db="UniProtKB">
        <authorList>
            <consortium name="WormBaseParasite"/>
        </authorList>
    </citation>
    <scope>IDENTIFICATION</scope>
</reference>
<keyword evidence="5" id="KW-0479">Metal-binding</keyword>
<evidence type="ECO:0000256" key="5">
    <source>
        <dbReference type="ARBA" id="ARBA00022723"/>
    </source>
</evidence>
<dbReference type="InterPro" id="IPR001199">
    <property type="entry name" value="Cyt_B5-like_heme/steroid-bd"/>
</dbReference>
<keyword evidence="10" id="KW-0472">Membrane</keyword>
<evidence type="ECO:0000256" key="8">
    <source>
        <dbReference type="ARBA" id="ARBA00022982"/>
    </source>
</evidence>
<keyword evidence="3" id="KW-0349">Heme</keyword>
<dbReference type="InterPro" id="IPR050668">
    <property type="entry name" value="Cytochrome_b5"/>
</dbReference>
<proteinExistence type="inferred from homology"/>
<dbReference type="PANTHER" id="PTHR19359">
    <property type="entry name" value="CYTOCHROME B5"/>
    <property type="match status" value="1"/>
</dbReference>
<dbReference type="Pfam" id="PF00173">
    <property type="entry name" value="Cyt-b5"/>
    <property type="match status" value="1"/>
</dbReference>
<organism evidence="15 16">
    <name type="scientific">Panagrellus redivivus</name>
    <name type="common">Microworm</name>
    <dbReference type="NCBI Taxonomy" id="6233"/>
    <lineage>
        <taxon>Eukaryota</taxon>
        <taxon>Metazoa</taxon>
        <taxon>Ecdysozoa</taxon>
        <taxon>Nematoda</taxon>
        <taxon>Chromadorea</taxon>
        <taxon>Rhabditida</taxon>
        <taxon>Tylenchina</taxon>
        <taxon>Panagrolaimomorpha</taxon>
        <taxon>Panagrolaimoidea</taxon>
        <taxon>Panagrolaimidae</taxon>
        <taxon>Panagrellus</taxon>
    </lineage>
</organism>
<evidence type="ECO:0000256" key="1">
    <source>
        <dbReference type="ARBA" id="ARBA00004131"/>
    </source>
</evidence>
<protein>
    <recommendedName>
        <fullName evidence="13">Cytochrome b5</fullName>
    </recommendedName>
</protein>
<feature type="domain" description="Cytochrome b5 heme-binding" evidence="14">
    <location>
        <begin position="9"/>
        <end position="85"/>
    </location>
</feature>
<dbReference type="Proteomes" id="UP000492821">
    <property type="component" value="Unassembled WGS sequence"/>
</dbReference>
<evidence type="ECO:0000256" key="12">
    <source>
        <dbReference type="ARBA" id="ARBA00038168"/>
    </source>
</evidence>
<dbReference type="FunFam" id="3.10.120.10:FF:000002">
    <property type="entry name" value="Cytochrome b5 type B"/>
    <property type="match status" value="1"/>
</dbReference>
<keyword evidence="6" id="KW-0256">Endoplasmic reticulum</keyword>
<name>A0A7E4ZW66_PANRE</name>
<keyword evidence="2" id="KW-0813">Transport</keyword>
<dbReference type="SUPFAM" id="SSF55856">
    <property type="entry name" value="Cytochrome b5-like heme/steroid binding domain"/>
    <property type="match status" value="1"/>
</dbReference>
<keyword evidence="15" id="KW-1185">Reference proteome</keyword>
<evidence type="ECO:0000259" key="14">
    <source>
        <dbReference type="PROSITE" id="PS50255"/>
    </source>
</evidence>
<dbReference type="AlphaFoldDB" id="A0A7E4ZW66"/>
<dbReference type="GO" id="GO:0020037">
    <property type="term" value="F:heme binding"/>
    <property type="evidence" value="ECO:0007669"/>
    <property type="project" value="TreeGrafter"/>
</dbReference>
<accession>A0A7E4ZW66</accession>
<keyword evidence="8" id="KW-0249">Electron transport</keyword>
<dbReference type="GO" id="GO:0046872">
    <property type="term" value="F:metal ion binding"/>
    <property type="evidence" value="ECO:0007669"/>
    <property type="project" value="UniProtKB-KW"/>
</dbReference>